<dbReference type="RefSeq" id="WP_033519517.1">
    <property type="nucleotide sequence ID" value="NZ_CAJPMS010000017.1"/>
</dbReference>
<feature type="transmembrane region" description="Helical" evidence="2">
    <location>
        <begin position="55"/>
        <end position="73"/>
    </location>
</feature>
<feature type="transmembrane region" description="Helical" evidence="2">
    <location>
        <begin position="82"/>
        <end position="102"/>
    </location>
</feature>
<comment type="caution">
    <text evidence="3">The sequence shown here is derived from an EMBL/GenBank/DDBJ whole genome shotgun (WGS) entry which is preliminary data.</text>
</comment>
<keyword evidence="2" id="KW-0472">Membrane</keyword>
<dbReference type="STRING" id="158787.BSCA_2263"/>
<dbReference type="AlphaFoldDB" id="A0A087DAK6"/>
<evidence type="ECO:0000256" key="2">
    <source>
        <dbReference type="SAM" id="Phobius"/>
    </source>
</evidence>
<gene>
    <name evidence="3" type="ORF">BSCA_2263</name>
</gene>
<accession>A0A087DAK6</accession>
<keyword evidence="2" id="KW-0812">Transmembrane</keyword>
<name>A0A087DAK6_9BIFI</name>
<reference evidence="3 4" key="1">
    <citation type="submission" date="2014-03" db="EMBL/GenBank/DDBJ databases">
        <title>Genomics of Bifidobacteria.</title>
        <authorList>
            <person name="Ventura M."/>
            <person name="Milani C."/>
            <person name="Lugli G.A."/>
        </authorList>
    </citation>
    <scope>NUCLEOTIDE SEQUENCE [LARGE SCALE GENOMIC DNA]</scope>
    <source>
        <strain evidence="3 4">LMG 21589</strain>
    </source>
</reference>
<evidence type="ECO:0000313" key="3">
    <source>
        <dbReference type="EMBL" id="KFI92556.1"/>
    </source>
</evidence>
<keyword evidence="4" id="KW-1185">Reference proteome</keyword>
<feature type="transmembrane region" description="Helical" evidence="2">
    <location>
        <begin position="31"/>
        <end position="49"/>
    </location>
</feature>
<protein>
    <submittedName>
        <fullName evidence="3">Uncharacterized protein</fullName>
    </submittedName>
</protein>
<evidence type="ECO:0000313" key="4">
    <source>
        <dbReference type="Proteomes" id="UP000029033"/>
    </source>
</evidence>
<dbReference type="Proteomes" id="UP000029033">
    <property type="component" value="Unassembled WGS sequence"/>
</dbReference>
<keyword evidence="2" id="KW-1133">Transmembrane helix</keyword>
<dbReference type="GeneID" id="85165650"/>
<organism evidence="3 4">
    <name type="scientific">Bifidobacterium scardovii</name>
    <dbReference type="NCBI Taxonomy" id="158787"/>
    <lineage>
        <taxon>Bacteria</taxon>
        <taxon>Bacillati</taxon>
        <taxon>Actinomycetota</taxon>
        <taxon>Actinomycetes</taxon>
        <taxon>Bifidobacteriales</taxon>
        <taxon>Bifidobacteriaceae</taxon>
        <taxon>Bifidobacterium</taxon>
    </lineage>
</organism>
<proteinExistence type="predicted"/>
<dbReference type="EMBL" id="JGZO01000015">
    <property type="protein sequence ID" value="KFI92556.1"/>
    <property type="molecule type" value="Genomic_DNA"/>
</dbReference>
<sequence length="103" mass="10331">MKPELKEDGAIAMAKSDDDESVRERGAQRPVAVLLSVSVALQALAFAIPGDALSLLCRAVGVLLLIVALLVSLKGGANGKPFLAVGIGAVAGLAAIASVITLL</sequence>
<evidence type="ECO:0000256" key="1">
    <source>
        <dbReference type="SAM" id="MobiDB-lite"/>
    </source>
</evidence>
<feature type="region of interest" description="Disordered" evidence="1">
    <location>
        <begin position="1"/>
        <end position="23"/>
    </location>
</feature>